<evidence type="ECO:0000313" key="1">
    <source>
        <dbReference type="EMBL" id="CAI9287836.1"/>
    </source>
</evidence>
<dbReference type="Proteomes" id="UP001177003">
    <property type="component" value="Chromosome 5"/>
</dbReference>
<protein>
    <submittedName>
        <fullName evidence="1">Uncharacterized protein</fullName>
    </submittedName>
</protein>
<dbReference type="EMBL" id="OX465081">
    <property type="protein sequence ID" value="CAI9287836.1"/>
    <property type="molecule type" value="Genomic_DNA"/>
</dbReference>
<gene>
    <name evidence="1" type="ORF">LSALG_LOCUS27173</name>
</gene>
<organism evidence="1 2">
    <name type="scientific">Lactuca saligna</name>
    <name type="common">Willowleaf lettuce</name>
    <dbReference type="NCBI Taxonomy" id="75948"/>
    <lineage>
        <taxon>Eukaryota</taxon>
        <taxon>Viridiplantae</taxon>
        <taxon>Streptophyta</taxon>
        <taxon>Embryophyta</taxon>
        <taxon>Tracheophyta</taxon>
        <taxon>Spermatophyta</taxon>
        <taxon>Magnoliopsida</taxon>
        <taxon>eudicotyledons</taxon>
        <taxon>Gunneridae</taxon>
        <taxon>Pentapetalae</taxon>
        <taxon>asterids</taxon>
        <taxon>campanulids</taxon>
        <taxon>Asterales</taxon>
        <taxon>Asteraceae</taxon>
        <taxon>Cichorioideae</taxon>
        <taxon>Cichorieae</taxon>
        <taxon>Lactucinae</taxon>
        <taxon>Lactuca</taxon>
    </lineage>
</organism>
<dbReference type="AlphaFoldDB" id="A0AA35Z8R1"/>
<reference evidence="1" key="1">
    <citation type="submission" date="2023-04" db="EMBL/GenBank/DDBJ databases">
        <authorList>
            <person name="Vijverberg K."/>
            <person name="Xiong W."/>
            <person name="Schranz E."/>
        </authorList>
    </citation>
    <scope>NUCLEOTIDE SEQUENCE</scope>
</reference>
<keyword evidence="2" id="KW-1185">Reference proteome</keyword>
<sequence>MGKCLGIGYKVLAFPVTCNPKPRIKCGHHHPFSLPRFPDQQGRYSPPSFPITAITIEAPQPPMASPSSIALVSAYYFVDEGHHSTTCYHRLCRVWPEMACDRCPFRNSLRCRRSFLFLLLHPPPRARFYCSGHGHNPKGLSSSCGLSHVDLGCVSLLSSSLCMYACLLLARKAWKPPWQPP</sequence>
<accession>A0AA35Z8R1</accession>
<proteinExistence type="predicted"/>
<name>A0AA35Z8R1_LACSI</name>
<evidence type="ECO:0000313" key="2">
    <source>
        <dbReference type="Proteomes" id="UP001177003"/>
    </source>
</evidence>